<feature type="transmembrane region" description="Helical" evidence="1">
    <location>
        <begin position="29"/>
        <end position="47"/>
    </location>
</feature>
<evidence type="ECO:0000313" key="2">
    <source>
        <dbReference type="EMBL" id="KAK2556765.1"/>
    </source>
</evidence>
<accession>A0AAD9Q9F8</accession>
<protein>
    <submittedName>
        <fullName evidence="2">Uncharacterized protein</fullName>
    </submittedName>
</protein>
<evidence type="ECO:0000313" key="3">
    <source>
        <dbReference type="Proteomes" id="UP001249851"/>
    </source>
</evidence>
<dbReference type="EMBL" id="JARQWQ010000054">
    <property type="protein sequence ID" value="KAK2556765.1"/>
    <property type="molecule type" value="Genomic_DNA"/>
</dbReference>
<reference evidence="2" key="2">
    <citation type="journal article" date="2023" name="Science">
        <title>Genomic signatures of disease resistance in endangered staghorn corals.</title>
        <authorList>
            <person name="Vollmer S.V."/>
            <person name="Selwyn J.D."/>
            <person name="Despard B.A."/>
            <person name="Roesel C.L."/>
        </authorList>
    </citation>
    <scope>NUCLEOTIDE SEQUENCE</scope>
    <source>
        <strain evidence="2">K2</strain>
    </source>
</reference>
<dbReference type="AlphaFoldDB" id="A0AAD9Q9F8"/>
<keyword evidence="1" id="KW-0812">Transmembrane</keyword>
<proteinExistence type="predicted"/>
<dbReference type="Proteomes" id="UP001249851">
    <property type="component" value="Unassembled WGS sequence"/>
</dbReference>
<reference evidence="2" key="1">
    <citation type="journal article" date="2023" name="G3 (Bethesda)">
        <title>Whole genome assembly and annotation of the endangered Caribbean coral Acropora cervicornis.</title>
        <authorList>
            <person name="Selwyn J.D."/>
            <person name="Vollmer S.V."/>
        </authorList>
    </citation>
    <scope>NUCLEOTIDE SEQUENCE</scope>
    <source>
        <strain evidence="2">K2</strain>
    </source>
</reference>
<comment type="caution">
    <text evidence="2">The sequence shown here is derived from an EMBL/GenBank/DDBJ whole genome shotgun (WGS) entry which is preliminary data.</text>
</comment>
<sequence length="511" mass="59316">MPRRKLVAHDQCCYFQLVVFCSVTTLKRLLDGVAVLVLILVTLTLIYRPAAMFQRMKIQQRLEPLQDIPPLSRDFIDDGFRFTSIQEKEKFLSYDPPIGSWSMQLQAFENAIIISKLLNRTLLARALASEPEIKRLQRLTRSTMLPDSKVHDILDRNFTVPVSAVIDFSLLSKLIKVHDFRGSNQDFLSDHKNWSWYDVCHKDSTGFWVDFIPSSDNQEAWKILEAQEFVPFSIAILQTEPFCDHQLDIPATSHPTPSIRGIITELSKIKEDIVYFRGGSIATNDIRFLSKQRTELAQKWTLNYIRFTPYVQERTQQIITKINKPYNAVLISKEDEETNISSTINFRLKQMEKMKFKDITNRLYIITRMKNGTLFDPFRRRGYDISFSDSLIPSGINHFVQHDVRELLGFIICKYARLYVGSTDSYLIRRGRVHEATRRDGLLTNHVTIRWAVHTIKRTYRLKPGHNDTGQSLRTQKAHYITCNVCKFMQGTEKHALCAALLSECAKLRLN</sequence>
<keyword evidence="1" id="KW-1133">Transmembrane helix</keyword>
<keyword evidence="3" id="KW-1185">Reference proteome</keyword>
<gene>
    <name evidence="2" type="ORF">P5673_021325</name>
</gene>
<evidence type="ECO:0000256" key="1">
    <source>
        <dbReference type="SAM" id="Phobius"/>
    </source>
</evidence>
<name>A0AAD9Q9F8_ACRCE</name>
<organism evidence="2 3">
    <name type="scientific">Acropora cervicornis</name>
    <name type="common">Staghorn coral</name>
    <dbReference type="NCBI Taxonomy" id="6130"/>
    <lineage>
        <taxon>Eukaryota</taxon>
        <taxon>Metazoa</taxon>
        <taxon>Cnidaria</taxon>
        <taxon>Anthozoa</taxon>
        <taxon>Hexacorallia</taxon>
        <taxon>Scleractinia</taxon>
        <taxon>Astrocoeniina</taxon>
        <taxon>Acroporidae</taxon>
        <taxon>Acropora</taxon>
    </lineage>
</organism>
<keyword evidence="1" id="KW-0472">Membrane</keyword>